<evidence type="ECO:0000313" key="6">
    <source>
        <dbReference type="EMBL" id="GII31952.1"/>
    </source>
</evidence>
<dbReference type="InterPro" id="IPR009057">
    <property type="entry name" value="Homeodomain-like_sf"/>
</dbReference>
<dbReference type="AlphaFoldDB" id="A0A8J3TTP1"/>
<dbReference type="Pfam" id="PF00440">
    <property type="entry name" value="TetR_N"/>
    <property type="match status" value="1"/>
</dbReference>
<dbReference type="GO" id="GO:0003700">
    <property type="term" value="F:DNA-binding transcription factor activity"/>
    <property type="evidence" value="ECO:0007669"/>
    <property type="project" value="TreeGrafter"/>
</dbReference>
<dbReference type="PANTHER" id="PTHR30055:SF234">
    <property type="entry name" value="HTH-TYPE TRANSCRIPTIONAL REGULATOR BETI"/>
    <property type="match status" value="1"/>
</dbReference>
<keyword evidence="1" id="KW-0805">Transcription regulation</keyword>
<accession>A0A8J3TTP1</accession>
<dbReference type="PRINTS" id="PR00455">
    <property type="entry name" value="HTHTETR"/>
</dbReference>
<dbReference type="Proteomes" id="UP000650628">
    <property type="component" value="Unassembled WGS sequence"/>
</dbReference>
<keyword evidence="3" id="KW-0804">Transcription</keyword>
<dbReference type="SUPFAM" id="SSF48498">
    <property type="entry name" value="Tetracyclin repressor-like, C-terminal domain"/>
    <property type="match status" value="1"/>
</dbReference>
<dbReference type="PROSITE" id="PS50977">
    <property type="entry name" value="HTH_TETR_2"/>
    <property type="match status" value="1"/>
</dbReference>
<organism evidence="6 7">
    <name type="scientific">Planotetraspora mira</name>
    <dbReference type="NCBI Taxonomy" id="58121"/>
    <lineage>
        <taxon>Bacteria</taxon>
        <taxon>Bacillati</taxon>
        <taxon>Actinomycetota</taxon>
        <taxon>Actinomycetes</taxon>
        <taxon>Streptosporangiales</taxon>
        <taxon>Streptosporangiaceae</taxon>
        <taxon>Planotetraspora</taxon>
    </lineage>
</organism>
<evidence type="ECO:0000256" key="2">
    <source>
        <dbReference type="ARBA" id="ARBA00023125"/>
    </source>
</evidence>
<dbReference type="InterPro" id="IPR001647">
    <property type="entry name" value="HTH_TetR"/>
</dbReference>
<dbReference type="InterPro" id="IPR049445">
    <property type="entry name" value="TetR_SbtR-like_C"/>
</dbReference>
<reference evidence="6 7" key="1">
    <citation type="submission" date="2021-01" db="EMBL/GenBank/DDBJ databases">
        <title>Whole genome shotgun sequence of Planotetraspora mira NBRC 15435.</title>
        <authorList>
            <person name="Komaki H."/>
            <person name="Tamura T."/>
        </authorList>
    </citation>
    <scope>NUCLEOTIDE SEQUENCE [LARGE SCALE GENOMIC DNA]</scope>
    <source>
        <strain evidence="6 7">NBRC 15435</strain>
    </source>
</reference>
<dbReference type="PANTHER" id="PTHR30055">
    <property type="entry name" value="HTH-TYPE TRANSCRIPTIONAL REGULATOR RUTR"/>
    <property type="match status" value="1"/>
</dbReference>
<proteinExistence type="predicted"/>
<dbReference type="InterPro" id="IPR036271">
    <property type="entry name" value="Tet_transcr_reg_TetR-rel_C_sf"/>
</dbReference>
<feature type="domain" description="HTH tetR-type" evidence="5">
    <location>
        <begin position="10"/>
        <end position="69"/>
    </location>
</feature>
<dbReference type="GO" id="GO:0000976">
    <property type="term" value="F:transcription cis-regulatory region binding"/>
    <property type="evidence" value="ECO:0007669"/>
    <property type="project" value="TreeGrafter"/>
</dbReference>
<keyword evidence="2 4" id="KW-0238">DNA-binding</keyword>
<dbReference type="InterPro" id="IPR050109">
    <property type="entry name" value="HTH-type_TetR-like_transc_reg"/>
</dbReference>
<dbReference type="Gene3D" id="1.10.357.10">
    <property type="entry name" value="Tetracycline Repressor, domain 2"/>
    <property type="match status" value="1"/>
</dbReference>
<dbReference type="Pfam" id="PF21597">
    <property type="entry name" value="TetR_C_43"/>
    <property type="match status" value="1"/>
</dbReference>
<comment type="caution">
    <text evidence="6">The sequence shown here is derived from an EMBL/GenBank/DDBJ whole genome shotgun (WGS) entry which is preliminary data.</text>
</comment>
<evidence type="ECO:0000313" key="7">
    <source>
        <dbReference type="Proteomes" id="UP000650628"/>
    </source>
</evidence>
<evidence type="ECO:0000256" key="3">
    <source>
        <dbReference type="ARBA" id="ARBA00023163"/>
    </source>
</evidence>
<dbReference type="EMBL" id="BOOO01000031">
    <property type="protein sequence ID" value="GII31952.1"/>
    <property type="molecule type" value="Genomic_DNA"/>
</dbReference>
<evidence type="ECO:0000259" key="5">
    <source>
        <dbReference type="PROSITE" id="PS50977"/>
    </source>
</evidence>
<sequence length="196" mass="21536">MARPLRADARRNQEQILLAARDLVAESGHDVPLDEIARRAGVGIGTLYRRFPDRETLLHALALDALTRTAAAARAAAEQETDPFSALARYLREALELRVSAVLPALMDVLDLENDPELGPMRDLSARSVRRILSTARTAGVLPPDVTFEDVGMMLVRIARPLPGPLSAEAKHDLARRHLELFIRGLGALTARETIR</sequence>
<gene>
    <name evidence="6" type="ORF">Pmi06nite_53940</name>
</gene>
<dbReference type="RefSeq" id="WP_203955862.1">
    <property type="nucleotide sequence ID" value="NZ_BOOO01000031.1"/>
</dbReference>
<keyword evidence="7" id="KW-1185">Reference proteome</keyword>
<protein>
    <submittedName>
        <fullName evidence="6">TetR family transcriptional regulator</fullName>
    </submittedName>
</protein>
<evidence type="ECO:0000256" key="1">
    <source>
        <dbReference type="ARBA" id="ARBA00023015"/>
    </source>
</evidence>
<evidence type="ECO:0000256" key="4">
    <source>
        <dbReference type="PROSITE-ProRule" id="PRU00335"/>
    </source>
</evidence>
<dbReference type="SUPFAM" id="SSF46689">
    <property type="entry name" value="Homeodomain-like"/>
    <property type="match status" value="1"/>
</dbReference>
<feature type="DNA-binding region" description="H-T-H motif" evidence="4">
    <location>
        <begin position="32"/>
        <end position="51"/>
    </location>
</feature>
<name>A0A8J3TTP1_9ACTN</name>